<organism evidence="1 2">
    <name type="scientific">Roseiconus lacunae</name>
    <dbReference type="NCBI Taxonomy" id="2605694"/>
    <lineage>
        <taxon>Bacteria</taxon>
        <taxon>Pseudomonadati</taxon>
        <taxon>Planctomycetota</taxon>
        <taxon>Planctomycetia</taxon>
        <taxon>Pirellulales</taxon>
        <taxon>Pirellulaceae</taxon>
        <taxon>Roseiconus</taxon>
    </lineage>
</organism>
<accession>A0ABT7PP15</accession>
<reference evidence="1 2" key="1">
    <citation type="submission" date="2023-06" db="EMBL/GenBank/DDBJ databases">
        <title>Roseiconus lacunae JC819 isolated from Gulf of Mannar region, Tamil Nadu.</title>
        <authorList>
            <person name="Pk S."/>
            <person name="Ch S."/>
            <person name="Ch V.R."/>
        </authorList>
    </citation>
    <scope>NUCLEOTIDE SEQUENCE [LARGE SCALE GENOMIC DNA]</scope>
    <source>
        <strain evidence="1 2">JC819</strain>
    </source>
</reference>
<evidence type="ECO:0000313" key="1">
    <source>
        <dbReference type="EMBL" id="MDM4018228.1"/>
    </source>
</evidence>
<protein>
    <submittedName>
        <fullName evidence="1">Uncharacterized protein</fullName>
    </submittedName>
</protein>
<proteinExistence type="predicted"/>
<sequence>MELLVTADGNSRCVYSEAIDLSVLGKIIIQRGSHVEPDQEGKWTADLSPVNGPQLGPFANRSEALKAETDWLREHWLVPPS</sequence>
<comment type="caution">
    <text evidence="1">The sequence shown here is derived from an EMBL/GenBank/DDBJ whole genome shotgun (WGS) entry which is preliminary data.</text>
</comment>
<name>A0ABT7PP15_9BACT</name>
<dbReference type="RefSeq" id="WP_289165950.1">
    <property type="nucleotide sequence ID" value="NZ_JASZZN010000020.1"/>
</dbReference>
<evidence type="ECO:0000313" key="2">
    <source>
        <dbReference type="Proteomes" id="UP001239462"/>
    </source>
</evidence>
<dbReference type="EMBL" id="JASZZN010000020">
    <property type="protein sequence ID" value="MDM4018228.1"/>
    <property type="molecule type" value="Genomic_DNA"/>
</dbReference>
<dbReference type="Proteomes" id="UP001239462">
    <property type="component" value="Unassembled WGS sequence"/>
</dbReference>
<gene>
    <name evidence="1" type="ORF">QTN89_22450</name>
</gene>
<keyword evidence="2" id="KW-1185">Reference proteome</keyword>